<comment type="caution">
    <text evidence="1">The sequence shown here is derived from an EMBL/GenBank/DDBJ whole genome shotgun (WGS) entry which is preliminary data.</text>
</comment>
<reference evidence="1" key="1">
    <citation type="submission" date="2023-07" db="EMBL/GenBank/DDBJ databases">
        <title>Black Yeasts Isolated from many extreme environments.</title>
        <authorList>
            <person name="Coleine C."/>
            <person name="Stajich J.E."/>
            <person name="Selbmann L."/>
        </authorList>
    </citation>
    <scope>NUCLEOTIDE SEQUENCE</scope>
    <source>
        <strain evidence="1">CCFEE 5714</strain>
    </source>
</reference>
<accession>A0ACC3N6N0</accession>
<dbReference type="EMBL" id="JAUTXU010000092">
    <property type="protein sequence ID" value="KAK3709499.1"/>
    <property type="molecule type" value="Genomic_DNA"/>
</dbReference>
<evidence type="ECO:0000313" key="2">
    <source>
        <dbReference type="Proteomes" id="UP001281147"/>
    </source>
</evidence>
<keyword evidence="2" id="KW-1185">Reference proteome</keyword>
<evidence type="ECO:0000313" key="1">
    <source>
        <dbReference type="EMBL" id="KAK3709499.1"/>
    </source>
</evidence>
<gene>
    <name evidence="1" type="ORF">LTR37_010872</name>
</gene>
<proteinExistence type="predicted"/>
<name>A0ACC3N6N0_9PEZI</name>
<dbReference type="Proteomes" id="UP001281147">
    <property type="component" value="Unassembled WGS sequence"/>
</dbReference>
<sequence>MGPSQAQLAYDQLAEVYKTSNPRSETIYNAATEVLPGGNTRSVLFYHPYPLSMKSAEGSRLKDVDGHDYVDFLGEYTAGLYGHSEQIIINAITEAAKKGLSFGSQHEGESVLAALVGNRFPSIDLLRFTNSGTEATLMAISAAKAYTGKKKVLVFDGAYHGGAFTFKGGKSSPVNAPHEYLIAKFNDLDSVKALMQANGNAGHVACILVEPMIGSGGAIPGERAFLEGLRKAATASDAVLIFDEVMTSRMHQGGGIQSQLPSDLRPDITTLGKYIGGGMSFGAFGGKRAIMELFDPRRPNALSHAGTFNNNVLTMSAGRAGLEEVFTPRRAARLHDRGEALRRTLQRLSHGTLMKVTGYGSIMCFHFTQTALEKIRSPGDLSEDDKVLSGVFHLFMLANGYYVARRGFVALSLALQEDELEAFTRTVQDFLQSHSQLLSLNQLEKDRARL</sequence>
<protein>
    <submittedName>
        <fullName evidence="1">Uncharacterized protein</fullName>
    </submittedName>
</protein>
<organism evidence="1 2">
    <name type="scientific">Vermiconidia calcicola</name>
    <dbReference type="NCBI Taxonomy" id="1690605"/>
    <lineage>
        <taxon>Eukaryota</taxon>
        <taxon>Fungi</taxon>
        <taxon>Dikarya</taxon>
        <taxon>Ascomycota</taxon>
        <taxon>Pezizomycotina</taxon>
        <taxon>Dothideomycetes</taxon>
        <taxon>Dothideomycetidae</taxon>
        <taxon>Mycosphaerellales</taxon>
        <taxon>Extremaceae</taxon>
        <taxon>Vermiconidia</taxon>
    </lineage>
</organism>